<feature type="signal peptide" evidence="8">
    <location>
        <begin position="1"/>
        <end position="18"/>
    </location>
</feature>
<gene>
    <name evidence="9" type="ORF">CD33_08575</name>
</gene>
<dbReference type="Proteomes" id="UP000030408">
    <property type="component" value="Unassembled WGS sequence"/>
</dbReference>
<evidence type="ECO:0000256" key="3">
    <source>
        <dbReference type="ARBA" id="ARBA00023136"/>
    </source>
</evidence>
<dbReference type="SUPFAM" id="SSF53850">
    <property type="entry name" value="Periplasmic binding protein-like II"/>
    <property type="match status" value="1"/>
</dbReference>
<evidence type="ECO:0000256" key="6">
    <source>
        <dbReference type="PIRNR" id="PIRNR002854"/>
    </source>
</evidence>
<evidence type="ECO:0000256" key="1">
    <source>
        <dbReference type="ARBA" id="ARBA00004635"/>
    </source>
</evidence>
<evidence type="ECO:0000256" key="5">
    <source>
        <dbReference type="ARBA" id="ARBA00023288"/>
    </source>
</evidence>
<protein>
    <recommendedName>
        <fullName evidence="6">Lipoprotein</fullName>
    </recommendedName>
</protein>
<keyword evidence="3" id="KW-0472">Membrane</keyword>
<proteinExistence type="inferred from homology"/>
<dbReference type="Gene3D" id="3.40.190.10">
    <property type="entry name" value="Periplasmic binding protein-like II"/>
    <property type="match status" value="2"/>
</dbReference>
<evidence type="ECO:0000256" key="4">
    <source>
        <dbReference type="ARBA" id="ARBA00023139"/>
    </source>
</evidence>
<keyword evidence="10" id="KW-1185">Reference proteome</keyword>
<feature type="lipid moiety-binding region" description="S-diacylglycerol cysteine" evidence="7">
    <location>
        <position position="20"/>
    </location>
</feature>
<dbReference type="AlphaFoldDB" id="A0A0A3HXE7"/>
<keyword evidence="4" id="KW-0564">Palmitate</keyword>
<evidence type="ECO:0000256" key="2">
    <source>
        <dbReference type="ARBA" id="ARBA00022729"/>
    </source>
</evidence>
<comment type="caution">
    <text evidence="9">The sequence shown here is derived from an EMBL/GenBank/DDBJ whole genome shotgun (WGS) entry which is preliminary data.</text>
</comment>
<dbReference type="RefSeq" id="WP_036199990.1">
    <property type="nucleotide sequence ID" value="NZ_AVCY01000008.1"/>
</dbReference>
<evidence type="ECO:0000256" key="7">
    <source>
        <dbReference type="PIRSR" id="PIRSR002854-1"/>
    </source>
</evidence>
<dbReference type="Pfam" id="PF03180">
    <property type="entry name" value="Lipoprotein_9"/>
    <property type="match status" value="1"/>
</dbReference>
<dbReference type="EMBL" id="JPVO01000048">
    <property type="protein sequence ID" value="KGR75890.1"/>
    <property type="molecule type" value="Genomic_DNA"/>
</dbReference>
<name>A0A0A3HXE7_9BACL</name>
<dbReference type="STRING" id="1384057.CD33_08575"/>
<dbReference type="PANTHER" id="PTHR30429:SF0">
    <property type="entry name" value="METHIONINE-BINDING LIPOPROTEIN METQ"/>
    <property type="match status" value="1"/>
</dbReference>
<evidence type="ECO:0000313" key="9">
    <source>
        <dbReference type="EMBL" id="KGR75890.1"/>
    </source>
</evidence>
<accession>A0A0A3HXE7</accession>
<dbReference type="OrthoDB" id="9812878at2"/>
<evidence type="ECO:0000256" key="8">
    <source>
        <dbReference type="SAM" id="SignalP"/>
    </source>
</evidence>
<dbReference type="PROSITE" id="PS51257">
    <property type="entry name" value="PROKAR_LIPOPROTEIN"/>
    <property type="match status" value="1"/>
</dbReference>
<reference evidence="9 10" key="1">
    <citation type="submission" date="2014-02" db="EMBL/GenBank/DDBJ databases">
        <title>Draft genome sequence of Lysinibacillus sinduriensis JCM 15800.</title>
        <authorList>
            <person name="Zhang F."/>
            <person name="Wang G."/>
            <person name="Zhang L."/>
        </authorList>
    </citation>
    <scope>NUCLEOTIDE SEQUENCE [LARGE SCALE GENOMIC DNA]</scope>
    <source>
        <strain evidence="9 10">JCM 15800</strain>
    </source>
</reference>
<sequence length="284" mass="30983">MKKYLLPFLTLALAVVLAACSGNDEKATNSANESDEPAEESKEIKLGATAGPYSDMLSKAIIPQLEEKGYTVELVEFSDYVQPNNALDNGDIDANLFQHTIYLETFEEQNNMDLEALISVPTAPMGFFSEKYASVEDIKEGATVAIANDPSNAARSLLTLQGQGLIEIDPEADELTASEKDVATNNKNLVFQPVEAGSLPRQIENADLVAVPGNFALAAGLDLMDAAFLEDMNENYRNVVAVKSDNKDSQLAKDLIEIVESAKYEEIIDSEFQGFSKPEWMANR</sequence>
<dbReference type="eggNOG" id="COG1464">
    <property type="taxonomic scope" value="Bacteria"/>
</dbReference>
<dbReference type="GO" id="GO:0016020">
    <property type="term" value="C:membrane"/>
    <property type="evidence" value="ECO:0007669"/>
    <property type="project" value="UniProtKB-SubCell"/>
</dbReference>
<evidence type="ECO:0000313" key="10">
    <source>
        <dbReference type="Proteomes" id="UP000030408"/>
    </source>
</evidence>
<feature type="chain" id="PRO_5039705691" description="Lipoprotein" evidence="8">
    <location>
        <begin position="19"/>
        <end position="284"/>
    </location>
</feature>
<organism evidence="9 10">
    <name type="scientific">Ureibacillus sinduriensis BLB-1 = JCM 15800</name>
    <dbReference type="NCBI Taxonomy" id="1384057"/>
    <lineage>
        <taxon>Bacteria</taxon>
        <taxon>Bacillati</taxon>
        <taxon>Bacillota</taxon>
        <taxon>Bacilli</taxon>
        <taxon>Bacillales</taxon>
        <taxon>Caryophanaceae</taxon>
        <taxon>Ureibacillus</taxon>
    </lineage>
</organism>
<comment type="subcellular location">
    <subcellularLocation>
        <location evidence="1">Membrane</location>
        <topology evidence="1">Lipid-anchor</topology>
    </subcellularLocation>
</comment>
<keyword evidence="2 8" id="KW-0732">Signal</keyword>
<dbReference type="PANTHER" id="PTHR30429">
    <property type="entry name" value="D-METHIONINE-BINDING LIPOPROTEIN METQ"/>
    <property type="match status" value="1"/>
</dbReference>
<comment type="similarity">
    <text evidence="6">Belongs to the nlpA lipoprotein family.</text>
</comment>
<keyword evidence="5 6" id="KW-0449">Lipoprotein</keyword>
<dbReference type="PIRSF" id="PIRSF002854">
    <property type="entry name" value="MetQ"/>
    <property type="match status" value="1"/>
</dbReference>
<dbReference type="InterPro" id="IPR004872">
    <property type="entry name" value="Lipoprotein_NlpA"/>
</dbReference>